<organism evidence="2 3">
    <name type="scientific">Cymbomonas tetramitiformis</name>
    <dbReference type="NCBI Taxonomy" id="36881"/>
    <lineage>
        <taxon>Eukaryota</taxon>
        <taxon>Viridiplantae</taxon>
        <taxon>Chlorophyta</taxon>
        <taxon>Pyramimonadophyceae</taxon>
        <taxon>Pyramimonadales</taxon>
        <taxon>Pyramimonadaceae</taxon>
        <taxon>Cymbomonas</taxon>
    </lineage>
</organism>
<reference evidence="2 3" key="1">
    <citation type="journal article" date="2015" name="Genome Biol. Evol.">
        <title>Comparative Genomics of a Bacterivorous Green Alga Reveals Evolutionary Causalities and Consequences of Phago-Mixotrophic Mode of Nutrition.</title>
        <authorList>
            <person name="Burns J.A."/>
            <person name="Paasch A."/>
            <person name="Narechania A."/>
            <person name="Kim E."/>
        </authorList>
    </citation>
    <scope>NUCLEOTIDE SEQUENCE [LARGE SCALE GENOMIC DNA]</scope>
    <source>
        <strain evidence="2 3">PLY_AMNH</strain>
    </source>
</reference>
<sequence length="511" mass="55432">APDPQPKTEAASSPLQSNTLDREHSFENELWRVPGNYTPTYIAGVGGPAYDEPERSEASSHPSWKYPGRAPTSIRTTQSLGPSVEPLSRASSNHPVTPSSSSRTCRSPMRTCSPTQLPSLRTGLAPRKSSSAPESQRQCGASPALNPALLSLAASQGGMTHSSSSASMVSLPAALDAAAAGLDGNDPFSHFRRGAAGADNPFLISTRAMGGWDTPGSPDLTQRGLRSPSTSRPASRCTQPLPQTRDLCKPGTAQVEGQTPERTPRQSKDSDSGALRCPEMPPISVMRRPRQSLEDVEALHENILDGSVDGWEVSPRCHHDEEEPRVDQQATPGKEPVQESEIHRSPHRSPPATPKWPQRSTLPTTPGTPSDARLSQSKRRQTPQKYAKNPPLTVRCFNATPRCGFSPWKLSHPTTGTAAERNADPPSSPVVCPGNSAMLSSDHEKSTEPLDQEALGLMKNVQFHFKGNNVLRTSRDPYYICNSDQILMYRPGNSIQATHRKMMRLRQDHVP</sequence>
<protein>
    <submittedName>
        <fullName evidence="2">Uncharacterized protein</fullName>
    </submittedName>
</protein>
<feature type="compositionally biased region" description="Low complexity" evidence="1">
    <location>
        <begin position="91"/>
        <end position="113"/>
    </location>
</feature>
<comment type="caution">
    <text evidence="2">The sequence shown here is derived from an EMBL/GenBank/DDBJ whole genome shotgun (WGS) entry which is preliminary data.</text>
</comment>
<feature type="compositionally biased region" description="Polar residues" evidence="1">
    <location>
        <begin position="358"/>
        <end position="368"/>
    </location>
</feature>
<feature type="region of interest" description="Disordered" evidence="1">
    <location>
        <begin position="207"/>
        <end position="393"/>
    </location>
</feature>
<dbReference type="EMBL" id="LGRX02018812">
    <property type="protein sequence ID" value="KAK3259367.1"/>
    <property type="molecule type" value="Genomic_DNA"/>
</dbReference>
<feature type="compositionally biased region" description="Basic and acidic residues" evidence="1">
    <location>
        <begin position="291"/>
        <end position="303"/>
    </location>
</feature>
<evidence type="ECO:0000256" key="1">
    <source>
        <dbReference type="SAM" id="MobiDB-lite"/>
    </source>
</evidence>
<feature type="compositionally biased region" description="Basic and acidic residues" evidence="1">
    <location>
        <begin position="262"/>
        <end position="271"/>
    </location>
</feature>
<feature type="compositionally biased region" description="Basic and acidic residues" evidence="1">
    <location>
        <begin position="20"/>
        <end position="30"/>
    </location>
</feature>
<feature type="non-terminal residue" evidence="2">
    <location>
        <position position="1"/>
    </location>
</feature>
<gene>
    <name evidence="2" type="ORF">CYMTET_31630</name>
</gene>
<dbReference type="Proteomes" id="UP001190700">
    <property type="component" value="Unassembled WGS sequence"/>
</dbReference>
<feature type="region of interest" description="Disordered" evidence="1">
    <location>
        <begin position="1"/>
        <end position="143"/>
    </location>
</feature>
<feature type="compositionally biased region" description="Polar residues" evidence="1">
    <location>
        <begin position="227"/>
        <end position="242"/>
    </location>
</feature>
<feature type="compositionally biased region" description="Polar residues" evidence="1">
    <location>
        <begin position="128"/>
        <end position="139"/>
    </location>
</feature>
<proteinExistence type="predicted"/>
<keyword evidence="3" id="KW-1185">Reference proteome</keyword>
<feature type="compositionally biased region" description="Basic and acidic residues" evidence="1">
    <location>
        <begin position="315"/>
        <end position="326"/>
    </location>
</feature>
<evidence type="ECO:0000313" key="3">
    <source>
        <dbReference type="Proteomes" id="UP001190700"/>
    </source>
</evidence>
<feature type="compositionally biased region" description="Polar residues" evidence="1">
    <location>
        <begin position="10"/>
        <end position="19"/>
    </location>
</feature>
<evidence type="ECO:0000313" key="2">
    <source>
        <dbReference type="EMBL" id="KAK3259367.1"/>
    </source>
</evidence>
<name>A0AAE0KSP6_9CHLO</name>
<dbReference type="AlphaFoldDB" id="A0AAE0KSP6"/>
<accession>A0AAE0KSP6</accession>